<name>A0A8D8F906_CULPI</name>
<dbReference type="AlphaFoldDB" id="A0A8D8F906"/>
<accession>A0A8D8F906</accession>
<reference evidence="1" key="1">
    <citation type="submission" date="2021-05" db="EMBL/GenBank/DDBJ databases">
        <authorList>
            <person name="Alioto T."/>
            <person name="Alioto T."/>
            <person name="Gomez Garrido J."/>
        </authorList>
    </citation>
    <scope>NUCLEOTIDE SEQUENCE</scope>
</reference>
<dbReference type="EMBL" id="HBUE01049637">
    <property type="protein sequence ID" value="CAG6463797.1"/>
    <property type="molecule type" value="Transcribed_RNA"/>
</dbReference>
<organism evidence="1">
    <name type="scientific">Culex pipiens</name>
    <name type="common">House mosquito</name>
    <dbReference type="NCBI Taxonomy" id="7175"/>
    <lineage>
        <taxon>Eukaryota</taxon>
        <taxon>Metazoa</taxon>
        <taxon>Ecdysozoa</taxon>
        <taxon>Arthropoda</taxon>
        <taxon>Hexapoda</taxon>
        <taxon>Insecta</taxon>
        <taxon>Pterygota</taxon>
        <taxon>Neoptera</taxon>
        <taxon>Endopterygota</taxon>
        <taxon>Diptera</taxon>
        <taxon>Nematocera</taxon>
        <taxon>Culicoidea</taxon>
        <taxon>Culicidae</taxon>
        <taxon>Culicinae</taxon>
        <taxon>Culicini</taxon>
        <taxon>Culex</taxon>
        <taxon>Culex</taxon>
    </lineage>
</organism>
<proteinExistence type="predicted"/>
<evidence type="ECO:0000313" key="1">
    <source>
        <dbReference type="EMBL" id="CAG6463797.1"/>
    </source>
</evidence>
<sequence>MIKKNKCAVFKNDLRGKIFPTSEPSLLLLGISRGSCIRRGHKRPLQFVLPRLAVLCRHLLRKLRNQRHRLLRIPTTEELDVGKNLRQANQLVLVESVLVALHKHPTQLPVLVALVEGLVLFHVEGGFVGHFWVVGGKEREWSEVYEMH</sequence>
<protein>
    <submittedName>
        <fullName evidence="1">(northern house mosquito) hypothetical protein</fullName>
    </submittedName>
</protein>